<evidence type="ECO:0000256" key="5">
    <source>
        <dbReference type="ARBA" id="ARBA00023026"/>
    </source>
</evidence>
<dbReference type="Proteomes" id="UP001377692">
    <property type="component" value="Unassembled WGS sequence"/>
</dbReference>
<evidence type="ECO:0000313" key="8">
    <source>
        <dbReference type="EMBL" id="MEJ5908234.1"/>
    </source>
</evidence>
<dbReference type="PANTHER" id="PTHR48051:SF1">
    <property type="entry name" value="RAS SUPPRESSOR PROTEIN 1"/>
    <property type="match status" value="1"/>
</dbReference>
<name>A0ABU8REB3_9PSED</name>
<comment type="similarity">
    <text evidence="6">Belongs to the LRR-containing bacterial E3 ligase family.</text>
</comment>
<evidence type="ECO:0000256" key="2">
    <source>
        <dbReference type="ARBA" id="ARBA00012483"/>
    </source>
</evidence>
<keyword evidence="4" id="KW-0677">Repeat</keyword>
<keyword evidence="6" id="KW-0832">Ubl conjugation</keyword>
<keyword evidence="5" id="KW-0843">Virulence</keyword>
<evidence type="ECO:0000313" key="9">
    <source>
        <dbReference type="Proteomes" id="UP001377692"/>
    </source>
</evidence>
<dbReference type="InterPro" id="IPR050216">
    <property type="entry name" value="LRR_domain-containing"/>
</dbReference>
<evidence type="ECO:0000256" key="1">
    <source>
        <dbReference type="ARBA" id="ARBA00000900"/>
    </source>
</evidence>
<keyword evidence="9" id="KW-1185">Reference proteome</keyword>
<keyword evidence="3" id="KW-0433">Leucine-rich repeat</keyword>
<protein>
    <recommendedName>
        <fullName evidence="2">RING-type E3 ubiquitin transferase</fullName>
        <ecNumber evidence="2">2.3.2.27</ecNumber>
    </recommendedName>
</protein>
<comment type="caution">
    <text evidence="8">The sequence shown here is derived from an EMBL/GenBank/DDBJ whole genome shotgun (WGS) entry which is preliminary data.</text>
</comment>
<dbReference type="InterPro" id="IPR001611">
    <property type="entry name" value="Leu-rich_rpt"/>
</dbReference>
<dbReference type="PROSITE" id="PS52053">
    <property type="entry name" value="NEL"/>
    <property type="match status" value="1"/>
</dbReference>
<dbReference type="Pfam" id="PF14496">
    <property type="entry name" value="NEL"/>
    <property type="match status" value="1"/>
</dbReference>
<dbReference type="SUPFAM" id="SSF52058">
    <property type="entry name" value="L domain-like"/>
    <property type="match status" value="1"/>
</dbReference>
<proteinExistence type="inferred from homology"/>
<keyword evidence="6" id="KW-0808">Transferase</keyword>
<dbReference type="PROSITE" id="PS51450">
    <property type="entry name" value="LRR"/>
    <property type="match status" value="1"/>
</dbReference>
<accession>A0ABU8REB3</accession>
<comment type="catalytic activity">
    <reaction evidence="1">
        <text>S-ubiquitinyl-[E2 ubiquitin-conjugating enzyme]-L-cysteine + [acceptor protein]-L-lysine = [E2 ubiquitin-conjugating enzyme]-L-cysteine + N(6)-ubiquitinyl-[acceptor protein]-L-lysine.</text>
        <dbReference type="EC" id="2.3.2.27"/>
    </reaction>
</comment>
<dbReference type="Pfam" id="PF20178">
    <property type="entry name" value="ToxA_N"/>
    <property type="match status" value="1"/>
</dbReference>
<dbReference type="InterPro" id="IPR029487">
    <property type="entry name" value="NEL_dom"/>
</dbReference>
<reference evidence="8 9" key="1">
    <citation type="submission" date="2024-02" db="EMBL/GenBank/DDBJ databases">
        <title>Identification of pathogenicity and growth-promoting functions of Pseudomonas putida variants.</title>
        <authorList>
            <person name="Sun J."/>
        </authorList>
    </citation>
    <scope>NUCLEOTIDE SEQUENCE [LARGE SCALE GENOMIC DNA]</scope>
    <source>
        <strain evidence="8 9">A04</strain>
    </source>
</reference>
<dbReference type="SMART" id="SM00369">
    <property type="entry name" value="LRR_TYP"/>
    <property type="match status" value="4"/>
</dbReference>
<keyword evidence="6" id="KW-0833">Ubl conjugation pathway</keyword>
<dbReference type="InterPro" id="IPR046673">
    <property type="entry name" value="ToxA_N"/>
</dbReference>
<dbReference type="InterPro" id="IPR032675">
    <property type="entry name" value="LRR_dom_sf"/>
</dbReference>
<dbReference type="EC" id="2.3.2.27" evidence="2"/>
<evidence type="ECO:0000256" key="4">
    <source>
        <dbReference type="ARBA" id="ARBA00022737"/>
    </source>
</evidence>
<dbReference type="EMBL" id="JBBHLD010000044">
    <property type="protein sequence ID" value="MEJ5908234.1"/>
    <property type="molecule type" value="Genomic_DNA"/>
</dbReference>
<dbReference type="Gene3D" id="1.20.58.360">
    <property type="entry name" value="Shigella T3SS effector IpaH defines"/>
    <property type="match status" value="1"/>
</dbReference>
<evidence type="ECO:0000259" key="7">
    <source>
        <dbReference type="PROSITE" id="PS52053"/>
    </source>
</evidence>
<dbReference type="Gene3D" id="3.80.10.10">
    <property type="entry name" value="Ribonuclease Inhibitor"/>
    <property type="match status" value="1"/>
</dbReference>
<keyword evidence="6" id="KW-0964">Secreted</keyword>
<dbReference type="InterPro" id="IPR003591">
    <property type="entry name" value="Leu-rich_rpt_typical-subtyp"/>
</dbReference>
<dbReference type="PANTHER" id="PTHR48051">
    <property type="match status" value="1"/>
</dbReference>
<feature type="active site" description="Glycyl thioester intermediate" evidence="6">
    <location>
        <position position="1301"/>
    </location>
</feature>
<keyword evidence="6" id="KW-1035">Host cytoplasm</keyword>
<dbReference type="Pfam" id="PF13855">
    <property type="entry name" value="LRR_8"/>
    <property type="match status" value="1"/>
</dbReference>
<dbReference type="RefSeq" id="WP_339551380.1">
    <property type="nucleotide sequence ID" value="NZ_JBBHLD010000044.1"/>
</dbReference>
<organism evidence="8 9">
    <name type="scientific">Pseudomonas kermanshahensis</name>
    <dbReference type="NCBI Taxonomy" id="2745482"/>
    <lineage>
        <taxon>Bacteria</taxon>
        <taxon>Pseudomonadati</taxon>
        <taxon>Pseudomonadota</taxon>
        <taxon>Gammaproteobacteria</taxon>
        <taxon>Pseudomonadales</taxon>
        <taxon>Pseudomonadaceae</taxon>
        <taxon>Pseudomonas</taxon>
    </lineage>
</organism>
<sequence length="1518" mass="170160">MTDTTPDLPRQQATDAFIAQTLPDWLKNADHEQLLALRSSFDEHMQSQQKIQQTFARLQPIDTFATALLEERLRVAMAVDIALAKAQWREQRFKKVNDLPAQQFEPYFVRLPALQRLMQNFKAGESFYPDTGLVYPYDSATGEAEEVLTTSGEMLVETCRALDIGKQYQEHLDTLLDGDCMALIADDKRLQLVLAIEIATLKAQLPDDDLAMLRRIVQGKPPTHARSNRAYVGALTVLDCRVEGAMAFERLDVAPLYGSKSSRVVTGVILYLPDDHEQSLRAYGTWREASLDLGRRLREPGYQRAFSQRIALADRPEYLNTLGKRLADAHTDAQCACEEIHEALFATLAAQQVQRIRDNARFIAVPTAQVDARVSAQRLRTLEAIGMGLLNLAGLFVPVIGEVLAADMIGQTLKDVCEGVEDWHQGHRHEAIEHLLGVAETVVVSAALVGGTAVVARGFTRSAQVDQLLPILNDGGAPRLWDGDISHYEDKAPPTDLLALENGLLAKGEGRWWRNGDTYYQVRPVLGRSGWQLCHPQRQASFGPILEFNGERSWRLPSERPLAWQGEGLLLGRLWPPAAALSEQRIGQILKVADVDQEHLRGLLVEARPLPVALRDTVERFAVEARIEAFFTQLAEGQPADAPLWQWCMDSLRIETLSLEEQRLELLDRAAELREQLLEHLSRQYLATDPLLQLIQRDFSGLPDAYALDVLRSATDTERAWMLREDRIPLPVAERAREHLQMARLTRMREGLYLKGSYHPDTVKLVFALLRQQANLSGAVDLELREGSDVGRLLAQLHPGKSSAYVSTVLVKRPGGFKCYDAQGRERDIHLRDPVDIADVLARHLAPRDLARLTWDGSQAPEQIRNALRSWLPRERQAQAELIGLRDIKPGRSPLRRLADGRIGYLLNGRDELPDSLRQDLVGAVGDLFPSFRTLEVDRYVSVLLESPETAYAAMIRLYREYMGMDRALHAWVLDVPPGNVRGARHHVASMLRRSWRLEGLRIDAQGASREYRRLSLVGIEVGSLPTLPVGTQFGHVTDLSLIGLRLQTLPQGFLRCFRGLRLLNLSNNALTTLPAEIAELNQLTSLRVSHNRIRMTEALATSLSGLSQLDTLDLSFNRLGGVSLQLGELAHLRVLNVRRTNLQTVPVGLERCVQLESANLRDNRIAHVRQSLFAMPLQRRRAVLLENNPLALADRERFHAVDPLPALPPEPAENFAQARAQWLGQLDGPARAGRELQWDALQALDESSEFFSLLRALTLTSDFRREPQDLARRVWTVIAAASEDAALRDELFETASSRGCVDSVISCFSAQEVGVMVAQAMRAEGEPAQQSALLELATGLFRLDQVEAQARLDIERRVALEEDRLRGAGLAEADAAQRARDSVDEIEVSLAYRIGLARVLSLPGQPKTMQFEALGGVNQQHLDNAAASVRWAESTDALVNYISDRDFWVKYLRARHDDEFVQIRQPFDEQMEAESPLDEARGRQIQHAYDEAERRLILRLTRKALSEQPSGQTAHHD</sequence>
<evidence type="ECO:0000256" key="3">
    <source>
        <dbReference type="ARBA" id="ARBA00022614"/>
    </source>
</evidence>
<comment type="PTM">
    <text evidence="6">Ubiquitinated in the presence of host E1 ubiquitin-activating enzyme, E2 ubiquitin-conjugating enzyme and ubiquitin.</text>
</comment>
<evidence type="ECO:0000256" key="6">
    <source>
        <dbReference type="PROSITE-ProRule" id="PRU01398"/>
    </source>
</evidence>
<feature type="domain" description="NEL" evidence="7">
    <location>
        <begin position="1215"/>
        <end position="1518"/>
    </location>
</feature>
<gene>
    <name evidence="8" type="ORF">V7V80_26490</name>
</gene>